<sequence length="162" mass="17968">MSETDTNAAEENGPQLRVVTQYIKDLSFESPNAPHSLTQQSGPPQISVHVDVGVRKLAESDYEVDLKLNVDAKSEDKQLFLVELVYSGIFRLANIPQESLQPVLLIECPRQIFPFARRIVADVVRDGGFPPLMIDPIDFSGLYRQQMAQAQAEASAQETPDA</sequence>
<dbReference type="RefSeq" id="WP_045441841.1">
    <property type="nucleotide sequence ID" value="NZ_BBIO01000001.1"/>
</dbReference>
<dbReference type="NCBIfam" id="NF004392">
    <property type="entry name" value="PRK05751.1-3"/>
    <property type="match status" value="1"/>
</dbReference>
<keyword evidence="5 6" id="KW-0143">Chaperone</keyword>
<dbReference type="GO" id="GO:0051262">
    <property type="term" value="P:protein tetramerization"/>
    <property type="evidence" value="ECO:0007669"/>
    <property type="project" value="InterPro"/>
</dbReference>
<dbReference type="InterPro" id="IPR003708">
    <property type="entry name" value="SecB"/>
</dbReference>
<keyword evidence="6" id="KW-0963">Cytoplasm</keyword>
<evidence type="ECO:0000256" key="4">
    <source>
        <dbReference type="ARBA" id="ARBA00023010"/>
    </source>
</evidence>
<evidence type="ECO:0000313" key="8">
    <source>
        <dbReference type="Proteomes" id="UP000028702"/>
    </source>
</evidence>
<dbReference type="HAMAP" id="MF_00821">
    <property type="entry name" value="SecB"/>
    <property type="match status" value="1"/>
</dbReference>
<keyword evidence="2 6" id="KW-0813">Transport</keyword>
<evidence type="ECO:0000256" key="3">
    <source>
        <dbReference type="ARBA" id="ARBA00022927"/>
    </source>
</evidence>
<dbReference type="SUPFAM" id="SSF54611">
    <property type="entry name" value="SecB-like"/>
    <property type="match status" value="1"/>
</dbReference>
<evidence type="ECO:0000256" key="5">
    <source>
        <dbReference type="ARBA" id="ARBA00023186"/>
    </source>
</evidence>
<name>A0A081B6P6_9HYPH</name>
<keyword evidence="4 6" id="KW-0811">Translocation</keyword>
<gene>
    <name evidence="6" type="primary">secB</name>
    <name evidence="7" type="ORF">M2A_0213</name>
</gene>
<comment type="function">
    <text evidence="6">One of the proteins required for the normal export of preproteins out of the cell cytoplasm. It is a molecular chaperone that binds to a subset of precursor proteins, maintaining them in a translocation-competent state. It also specifically binds to its receptor SecA.</text>
</comment>
<evidence type="ECO:0000256" key="2">
    <source>
        <dbReference type="ARBA" id="ARBA00022448"/>
    </source>
</evidence>
<evidence type="ECO:0000256" key="1">
    <source>
        <dbReference type="ARBA" id="ARBA00009990"/>
    </source>
</evidence>
<reference evidence="7 8" key="1">
    <citation type="submission" date="2014-07" db="EMBL/GenBank/DDBJ databases">
        <title>Tepidicaulis marinum gen. nov., sp. nov., a novel marine bacterium denitrifying nitrate to nitrous oxide strictly under microaerobic conditions.</title>
        <authorList>
            <person name="Takeuchi M."/>
            <person name="Yamagishi T."/>
            <person name="Kamagata Y."/>
            <person name="Oshima K."/>
            <person name="Hattori M."/>
            <person name="Katayama T."/>
            <person name="Hanada S."/>
            <person name="Tamaki H."/>
            <person name="Marumo K."/>
            <person name="Maeda H."/>
            <person name="Nedachi M."/>
            <person name="Iwasaki W."/>
            <person name="Suwa Y."/>
            <person name="Sakata S."/>
        </authorList>
    </citation>
    <scope>NUCLEOTIDE SEQUENCE [LARGE SCALE GENOMIC DNA]</scope>
    <source>
        <strain evidence="7 8">MA2</strain>
    </source>
</reference>
<dbReference type="Gene3D" id="3.10.420.10">
    <property type="entry name" value="SecB-like"/>
    <property type="match status" value="1"/>
</dbReference>
<evidence type="ECO:0000313" key="7">
    <source>
        <dbReference type="EMBL" id="GAK43714.1"/>
    </source>
</evidence>
<accession>A0A081B6P6</accession>
<dbReference type="PANTHER" id="PTHR36918:SF1">
    <property type="entry name" value="PROTEIN-EXPORT PROTEIN SECB"/>
    <property type="match status" value="1"/>
</dbReference>
<dbReference type="GO" id="GO:0051082">
    <property type="term" value="F:unfolded protein binding"/>
    <property type="evidence" value="ECO:0007669"/>
    <property type="project" value="InterPro"/>
</dbReference>
<comment type="caution">
    <text evidence="7">The sequence shown here is derived from an EMBL/GenBank/DDBJ whole genome shotgun (WGS) entry which is preliminary data.</text>
</comment>
<dbReference type="PRINTS" id="PR01594">
    <property type="entry name" value="SECBCHAPRONE"/>
</dbReference>
<dbReference type="NCBIfam" id="TIGR00809">
    <property type="entry name" value="secB"/>
    <property type="match status" value="1"/>
</dbReference>
<keyword evidence="3 6" id="KW-0653">Protein transport</keyword>
<dbReference type="STRING" id="1333998.M2A_0213"/>
<comment type="subunit">
    <text evidence="6">Homotetramer, a dimer of dimers. One homotetramer interacts with 1 SecA dimer.</text>
</comment>
<dbReference type="Proteomes" id="UP000028702">
    <property type="component" value="Unassembled WGS sequence"/>
</dbReference>
<proteinExistence type="inferred from homology"/>
<comment type="similarity">
    <text evidence="1 6">Belongs to the SecB family.</text>
</comment>
<evidence type="ECO:0000256" key="6">
    <source>
        <dbReference type="HAMAP-Rule" id="MF_00821"/>
    </source>
</evidence>
<keyword evidence="8" id="KW-1185">Reference proteome</keyword>
<dbReference type="GO" id="GO:0015031">
    <property type="term" value="P:protein transport"/>
    <property type="evidence" value="ECO:0007669"/>
    <property type="project" value="UniProtKB-UniRule"/>
</dbReference>
<comment type="subcellular location">
    <subcellularLocation>
        <location evidence="6">Cytoplasm</location>
    </subcellularLocation>
</comment>
<organism evidence="7 8">
    <name type="scientific">Tepidicaulis marinus</name>
    <dbReference type="NCBI Taxonomy" id="1333998"/>
    <lineage>
        <taxon>Bacteria</taxon>
        <taxon>Pseudomonadati</taxon>
        <taxon>Pseudomonadota</taxon>
        <taxon>Alphaproteobacteria</taxon>
        <taxon>Hyphomicrobiales</taxon>
        <taxon>Parvibaculaceae</taxon>
        <taxon>Tepidicaulis</taxon>
    </lineage>
</organism>
<dbReference type="eggNOG" id="COG1952">
    <property type="taxonomic scope" value="Bacteria"/>
</dbReference>
<dbReference type="Pfam" id="PF02556">
    <property type="entry name" value="SecB"/>
    <property type="match status" value="1"/>
</dbReference>
<dbReference type="AlphaFoldDB" id="A0A081B6P6"/>
<dbReference type="GO" id="GO:0006457">
    <property type="term" value="P:protein folding"/>
    <property type="evidence" value="ECO:0007669"/>
    <property type="project" value="UniProtKB-UniRule"/>
</dbReference>
<dbReference type="EMBL" id="BBIO01000001">
    <property type="protein sequence ID" value="GAK43714.1"/>
    <property type="molecule type" value="Genomic_DNA"/>
</dbReference>
<dbReference type="InterPro" id="IPR035958">
    <property type="entry name" value="SecB-like_sf"/>
</dbReference>
<protein>
    <recommendedName>
        <fullName evidence="6">Protein-export protein SecB</fullName>
    </recommendedName>
</protein>
<dbReference type="GO" id="GO:0005737">
    <property type="term" value="C:cytoplasm"/>
    <property type="evidence" value="ECO:0007669"/>
    <property type="project" value="UniProtKB-SubCell"/>
</dbReference>
<dbReference type="PANTHER" id="PTHR36918">
    <property type="match status" value="1"/>
</dbReference>